<comment type="pathway">
    <text evidence="2">Protein modification; protein glycosylation.</text>
</comment>
<dbReference type="PRINTS" id="PR00747">
    <property type="entry name" value="GLYHDRLASE47"/>
</dbReference>
<dbReference type="PANTHER" id="PTHR11742:SF6">
    <property type="entry name" value="MANNOSYL-OLIGOSACCHARIDE ALPHA-1,2-MANNOSIDASE IA-RELATED"/>
    <property type="match status" value="1"/>
</dbReference>
<dbReference type="InterPro" id="IPR012341">
    <property type="entry name" value="6hp_glycosidase-like_sf"/>
</dbReference>
<keyword evidence="4 6" id="KW-0378">Hydrolase</keyword>
<evidence type="ECO:0000256" key="7">
    <source>
        <dbReference type="SAM" id="MobiDB-lite"/>
    </source>
</evidence>
<evidence type="ECO:0000256" key="6">
    <source>
        <dbReference type="RuleBase" id="RU361193"/>
    </source>
</evidence>
<accession>A0ABR2KRW5</accession>
<keyword evidence="5" id="KW-1015">Disulfide bond</keyword>
<evidence type="ECO:0000256" key="2">
    <source>
        <dbReference type="ARBA" id="ARBA00004922"/>
    </source>
</evidence>
<comment type="similarity">
    <text evidence="3 6">Belongs to the glycosyl hydrolase 47 family.</text>
</comment>
<dbReference type="Pfam" id="PF01532">
    <property type="entry name" value="Glyco_hydro_47"/>
    <property type="match status" value="1"/>
</dbReference>
<evidence type="ECO:0000256" key="1">
    <source>
        <dbReference type="ARBA" id="ARBA00001913"/>
    </source>
</evidence>
<evidence type="ECO:0000256" key="5">
    <source>
        <dbReference type="ARBA" id="ARBA00023157"/>
    </source>
</evidence>
<evidence type="ECO:0000313" key="9">
    <source>
        <dbReference type="Proteomes" id="UP001470230"/>
    </source>
</evidence>
<dbReference type="InterPro" id="IPR036026">
    <property type="entry name" value="Seven-hairpin_glycosidases"/>
</dbReference>
<name>A0ABR2KRW5_9EUKA</name>
<proteinExistence type="inferred from homology"/>
<dbReference type="PANTHER" id="PTHR11742">
    <property type="entry name" value="MANNOSYL-OLIGOSACCHARIDE ALPHA-1,2-MANNOSIDASE-RELATED"/>
    <property type="match status" value="1"/>
</dbReference>
<evidence type="ECO:0000313" key="8">
    <source>
        <dbReference type="EMBL" id="KAK8893147.1"/>
    </source>
</evidence>
<protein>
    <recommendedName>
        <fullName evidence="6">alpha-1,2-Mannosidase</fullName>
        <ecNumber evidence="6">3.2.1.-</ecNumber>
    </recommendedName>
</protein>
<keyword evidence="6" id="KW-0326">Glycosidase</keyword>
<dbReference type="InterPro" id="IPR001382">
    <property type="entry name" value="Glyco_hydro_47"/>
</dbReference>
<evidence type="ECO:0000256" key="4">
    <source>
        <dbReference type="ARBA" id="ARBA00022801"/>
    </source>
</evidence>
<feature type="region of interest" description="Disordered" evidence="7">
    <location>
        <begin position="53"/>
        <end position="94"/>
    </location>
</feature>
<dbReference type="Proteomes" id="UP001470230">
    <property type="component" value="Unassembled WGS sequence"/>
</dbReference>
<dbReference type="EC" id="3.2.1.-" evidence="6"/>
<organism evidence="8 9">
    <name type="scientific">Tritrichomonas musculus</name>
    <dbReference type="NCBI Taxonomy" id="1915356"/>
    <lineage>
        <taxon>Eukaryota</taxon>
        <taxon>Metamonada</taxon>
        <taxon>Parabasalia</taxon>
        <taxon>Tritrichomonadida</taxon>
        <taxon>Tritrichomonadidae</taxon>
        <taxon>Tritrichomonas</taxon>
    </lineage>
</organism>
<comment type="caution">
    <text evidence="8">The sequence shown here is derived from an EMBL/GenBank/DDBJ whole genome shotgun (WGS) entry which is preliminary data.</text>
</comment>
<feature type="compositionally biased region" description="Basic and acidic residues" evidence="7">
    <location>
        <begin position="56"/>
        <end position="90"/>
    </location>
</feature>
<dbReference type="InterPro" id="IPR050749">
    <property type="entry name" value="Glycosyl_Hydrolase_47"/>
</dbReference>
<dbReference type="SUPFAM" id="SSF48225">
    <property type="entry name" value="Seven-hairpin glycosidases"/>
    <property type="match status" value="1"/>
</dbReference>
<dbReference type="EMBL" id="JAPFFF010000003">
    <property type="protein sequence ID" value="KAK8893147.1"/>
    <property type="molecule type" value="Genomic_DNA"/>
</dbReference>
<dbReference type="Gene3D" id="1.50.10.10">
    <property type="match status" value="1"/>
</dbReference>
<comment type="cofactor">
    <cofactor evidence="1">
        <name>Ca(2+)</name>
        <dbReference type="ChEBI" id="CHEBI:29108"/>
    </cofactor>
</comment>
<evidence type="ECO:0000256" key="3">
    <source>
        <dbReference type="ARBA" id="ARBA00007658"/>
    </source>
</evidence>
<sequence>MIPKSRPHSTFKTLFLVLAVTFAGTFCALIWVRFIPDNIHSSVNPVKFKKTFSSGHETEEKVNNDDQRTDKKIEDRKTEEEANEKHKTENEFDADTEEHMKAFPRLYAKSLKSPLYEKEFPNIKSDPEKQAAIKEAFLHGYRHYSNKCWGSDEYLPLSDSCGDSIHGGLTIIDSLSTIIIMNLQDEYKKAKEYILNDFAINGGWSLFEFIIRILGGLLSAAELTGDKDLIKKSISVGEGVWSEVDRNNGFYNSLCRFNTNRNEADHSLDSYSISCSGGGYCLAEVGTFQLEFYVLSRLSGDPKFIKTGLKVYDQLWKSNPKQGLISSHLGAGTDSYYEYITKGYVMTGGISDEMLHRHLLLMKDIRNQLLFKTANKNLVGHGIKSGSQPDPMIEHLATFVGGMVAVGSVEKNPEHIEDLKLAGQFADTYAETYNHFKSGIMPEQVKYNVNNKDEKSDFKMVVDGYILRPETVESIYYLWKFTGLQKYRDYNWRIFKAINKSCRVENGFTSISNLDSEEPSHSNKMESFFFAETLKYLYLTFSDSHLISPAEWVFNTEAHPLRVWDQKTIEKYKNLFEFENIKKLSKE</sequence>
<reference evidence="8 9" key="1">
    <citation type="submission" date="2024-04" db="EMBL/GenBank/DDBJ databases">
        <title>Tritrichomonas musculus Genome.</title>
        <authorList>
            <person name="Alves-Ferreira E."/>
            <person name="Grigg M."/>
            <person name="Lorenzi H."/>
            <person name="Galac M."/>
        </authorList>
    </citation>
    <scope>NUCLEOTIDE SEQUENCE [LARGE SCALE GENOMIC DNA]</scope>
    <source>
        <strain evidence="8 9">EAF2021</strain>
    </source>
</reference>
<gene>
    <name evidence="8" type="ORF">M9Y10_021562</name>
</gene>
<keyword evidence="9" id="KW-1185">Reference proteome</keyword>